<dbReference type="PANTHER" id="PTHR48061">
    <property type="entry name" value="LEUCINE-RICH REPEAT RECEPTOR PROTEIN KINASE EMS1-LIKE-RELATED"/>
    <property type="match status" value="1"/>
</dbReference>
<protein>
    <recommendedName>
        <fullName evidence="9">Leucine-rich repeat-containing N-terminal plant-type domain-containing protein</fullName>
    </recommendedName>
</protein>
<keyword evidence="2" id="KW-0433">Leucine-rich repeat</keyword>
<accession>A0A2G3AML1</accession>
<keyword evidence="4" id="KW-0732">Signal</keyword>
<gene>
    <name evidence="10" type="ORF">T459_03342</name>
</gene>
<evidence type="ECO:0000256" key="8">
    <source>
        <dbReference type="ARBA" id="ARBA00023180"/>
    </source>
</evidence>
<keyword evidence="8" id="KW-0325">Glycoprotein</keyword>
<evidence type="ECO:0000313" key="10">
    <source>
        <dbReference type="EMBL" id="PHT95460.1"/>
    </source>
</evidence>
<dbReference type="Gene3D" id="3.80.10.10">
    <property type="entry name" value="Ribonuclease Inhibitor"/>
    <property type="match status" value="1"/>
</dbReference>
<dbReference type="EMBL" id="AYRZ02000001">
    <property type="protein sequence ID" value="PHT95460.1"/>
    <property type="molecule type" value="Genomic_DNA"/>
</dbReference>
<dbReference type="InterPro" id="IPR013210">
    <property type="entry name" value="LRR_N_plant-typ"/>
</dbReference>
<evidence type="ECO:0000256" key="2">
    <source>
        <dbReference type="ARBA" id="ARBA00022614"/>
    </source>
</evidence>
<sequence>MAFRSRGGSPAAHFYYCLPSTLSWNKSTDCCSWDGVHCDEITGKVIDLDLRFRGLQGKFHSNSSLFQLSSLKQLDLSLNDFYGSLISPKFGKLSSLMHLDLMYSGFTSVIPAEISHLSKLQVLHISIVDPYGIRLGPYNFELHLNNLTQLRELELYSGNISSTIPQNFSSYLTNLWL</sequence>
<comment type="caution">
    <text evidence="10">The sequence shown here is derived from an EMBL/GenBank/DDBJ whole genome shotgun (WGS) entry which is preliminary data.</text>
</comment>
<evidence type="ECO:0000256" key="3">
    <source>
        <dbReference type="ARBA" id="ARBA00022692"/>
    </source>
</evidence>
<keyword evidence="3" id="KW-0812">Transmembrane</keyword>
<keyword evidence="5" id="KW-0677">Repeat</keyword>
<dbReference type="InterPro" id="IPR046956">
    <property type="entry name" value="RLP23-like"/>
</dbReference>
<dbReference type="GO" id="GO:0016020">
    <property type="term" value="C:membrane"/>
    <property type="evidence" value="ECO:0007669"/>
    <property type="project" value="UniProtKB-SubCell"/>
</dbReference>
<dbReference type="Proteomes" id="UP000222542">
    <property type="component" value="Unassembled WGS sequence"/>
</dbReference>
<evidence type="ECO:0000259" key="9">
    <source>
        <dbReference type="Pfam" id="PF08263"/>
    </source>
</evidence>
<dbReference type="STRING" id="4072.A0A2G3AML1"/>
<dbReference type="SUPFAM" id="SSF52058">
    <property type="entry name" value="L domain-like"/>
    <property type="match status" value="1"/>
</dbReference>
<organism evidence="10 11">
    <name type="scientific">Capsicum annuum</name>
    <name type="common">Capsicum pepper</name>
    <dbReference type="NCBI Taxonomy" id="4072"/>
    <lineage>
        <taxon>Eukaryota</taxon>
        <taxon>Viridiplantae</taxon>
        <taxon>Streptophyta</taxon>
        <taxon>Embryophyta</taxon>
        <taxon>Tracheophyta</taxon>
        <taxon>Spermatophyta</taxon>
        <taxon>Magnoliopsida</taxon>
        <taxon>eudicotyledons</taxon>
        <taxon>Gunneridae</taxon>
        <taxon>Pentapetalae</taxon>
        <taxon>asterids</taxon>
        <taxon>lamiids</taxon>
        <taxon>Solanales</taxon>
        <taxon>Solanaceae</taxon>
        <taxon>Solanoideae</taxon>
        <taxon>Capsiceae</taxon>
        <taxon>Capsicum</taxon>
    </lineage>
</organism>
<evidence type="ECO:0000256" key="5">
    <source>
        <dbReference type="ARBA" id="ARBA00022737"/>
    </source>
</evidence>
<reference evidence="10 11" key="2">
    <citation type="journal article" date="2017" name="Genome Biol.">
        <title>New reference genome sequences of hot pepper reveal the massive evolution of plant disease-resistance genes by retroduplication.</title>
        <authorList>
            <person name="Kim S."/>
            <person name="Park J."/>
            <person name="Yeom S.I."/>
            <person name="Kim Y.M."/>
            <person name="Seo E."/>
            <person name="Kim K.T."/>
            <person name="Kim M.S."/>
            <person name="Lee J.M."/>
            <person name="Cheong K."/>
            <person name="Shin H.S."/>
            <person name="Kim S.B."/>
            <person name="Han K."/>
            <person name="Lee J."/>
            <person name="Park M."/>
            <person name="Lee H.A."/>
            <person name="Lee H.Y."/>
            <person name="Lee Y."/>
            <person name="Oh S."/>
            <person name="Lee J.H."/>
            <person name="Choi E."/>
            <person name="Choi E."/>
            <person name="Lee S.E."/>
            <person name="Jeon J."/>
            <person name="Kim H."/>
            <person name="Choi G."/>
            <person name="Song H."/>
            <person name="Lee J."/>
            <person name="Lee S.C."/>
            <person name="Kwon J.K."/>
            <person name="Lee H.Y."/>
            <person name="Koo N."/>
            <person name="Hong Y."/>
            <person name="Kim R.W."/>
            <person name="Kang W.H."/>
            <person name="Huh J.H."/>
            <person name="Kang B.C."/>
            <person name="Yang T.J."/>
            <person name="Lee Y.H."/>
            <person name="Bennetzen J.L."/>
            <person name="Choi D."/>
        </authorList>
    </citation>
    <scope>NUCLEOTIDE SEQUENCE [LARGE SCALE GENOMIC DNA]</scope>
    <source>
        <strain evidence="11">cv. CM334</strain>
    </source>
</reference>
<dbReference type="PANTHER" id="PTHR48061:SF10">
    <property type="entry name" value="LEUCINE-RICH REPEAT-CONTAINING N-TERMINAL PLANT-TYPE DOMAIN-CONTAINING PROTEIN"/>
    <property type="match status" value="1"/>
</dbReference>
<evidence type="ECO:0000256" key="7">
    <source>
        <dbReference type="ARBA" id="ARBA00023136"/>
    </source>
</evidence>
<dbReference type="Gramene" id="PHT95460">
    <property type="protein sequence ID" value="PHT95460"/>
    <property type="gene ID" value="T459_03342"/>
</dbReference>
<name>A0A2G3AML1_CAPAN</name>
<dbReference type="Pfam" id="PF08263">
    <property type="entry name" value="LRRNT_2"/>
    <property type="match status" value="1"/>
</dbReference>
<feature type="domain" description="Leucine-rich repeat-containing N-terminal plant-type" evidence="9">
    <location>
        <begin position="20"/>
        <end position="39"/>
    </location>
</feature>
<keyword evidence="7" id="KW-0472">Membrane</keyword>
<keyword evidence="11" id="KW-1185">Reference proteome</keyword>
<proteinExistence type="predicted"/>
<comment type="subcellular location">
    <subcellularLocation>
        <location evidence="1">Membrane</location>
        <topology evidence="1">Single-pass type I membrane protein</topology>
    </subcellularLocation>
</comment>
<dbReference type="InterPro" id="IPR032675">
    <property type="entry name" value="LRR_dom_sf"/>
</dbReference>
<evidence type="ECO:0000256" key="4">
    <source>
        <dbReference type="ARBA" id="ARBA00022729"/>
    </source>
</evidence>
<dbReference type="AlphaFoldDB" id="A0A2G3AML1"/>
<evidence type="ECO:0000313" key="11">
    <source>
        <dbReference type="Proteomes" id="UP000222542"/>
    </source>
</evidence>
<dbReference type="OMA" id="MARDDIC"/>
<evidence type="ECO:0000256" key="1">
    <source>
        <dbReference type="ARBA" id="ARBA00004479"/>
    </source>
</evidence>
<evidence type="ECO:0000256" key="6">
    <source>
        <dbReference type="ARBA" id="ARBA00022989"/>
    </source>
</evidence>
<keyword evidence="6" id="KW-1133">Transmembrane helix</keyword>
<reference evidence="10 11" key="1">
    <citation type="journal article" date="2014" name="Nat. Genet.">
        <title>Genome sequence of the hot pepper provides insights into the evolution of pungency in Capsicum species.</title>
        <authorList>
            <person name="Kim S."/>
            <person name="Park M."/>
            <person name="Yeom S.I."/>
            <person name="Kim Y.M."/>
            <person name="Lee J.M."/>
            <person name="Lee H.A."/>
            <person name="Seo E."/>
            <person name="Choi J."/>
            <person name="Cheong K."/>
            <person name="Kim K.T."/>
            <person name="Jung K."/>
            <person name="Lee G.W."/>
            <person name="Oh S.K."/>
            <person name="Bae C."/>
            <person name="Kim S.B."/>
            <person name="Lee H.Y."/>
            <person name="Kim S.Y."/>
            <person name="Kim M.S."/>
            <person name="Kang B.C."/>
            <person name="Jo Y.D."/>
            <person name="Yang H.B."/>
            <person name="Jeong H.J."/>
            <person name="Kang W.H."/>
            <person name="Kwon J.K."/>
            <person name="Shin C."/>
            <person name="Lim J.Y."/>
            <person name="Park J.H."/>
            <person name="Huh J.H."/>
            <person name="Kim J.S."/>
            <person name="Kim B.D."/>
            <person name="Cohen O."/>
            <person name="Paran I."/>
            <person name="Suh M.C."/>
            <person name="Lee S.B."/>
            <person name="Kim Y.K."/>
            <person name="Shin Y."/>
            <person name="Noh S.J."/>
            <person name="Park J."/>
            <person name="Seo Y.S."/>
            <person name="Kwon S.Y."/>
            <person name="Kim H.A."/>
            <person name="Park J.M."/>
            <person name="Kim H.J."/>
            <person name="Choi S.B."/>
            <person name="Bosland P.W."/>
            <person name="Reeves G."/>
            <person name="Jo S.H."/>
            <person name="Lee B.W."/>
            <person name="Cho H.T."/>
            <person name="Choi H.S."/>
            <person name="Lee M.S."/>
            <person name="Yu Y."/>
            <person name="Do Choi Y."/>
            <person name="Park B.S."/>
            <person name="van Deynze A."/>
            <person name="Ashrafi H."/>
            <person name="Hill T."/>
            <person name="Kim W.T."/>
            <person name="Pai H.S."/>
            <person name="Ahn H.K."/>
            <person name="Yeam I."/>
            <person name="Giovannoni J.J."/>
            <person name="Rose J.K."/>
            <person name="Sorensen I."/>
            <person name="Lee S.J."/>
            <person name="Kim R.W."/>
            <person name="Choi I.Y."/>
            <person name="Choi B.S."/>
            <person name="Lim J.S."/>
            <person name="Lee Y.H."/>
            <person name="Choi D."/>
        </authorList>
    </citation>
    <scope>NUCLEOTIDE SEQUENCE [LARGE SCALE GENOMIC DNA]</scope>
    <source>
        <strain evidence="11">cv. CM334</strain>
    </source>
</reference>